<evidence type="ECO:0000256" key="9">
    <source>
        <dbReference type="SAM" id="Phobius"/>
    </source>
</evidence>
<feature type="compositionally biased region" description="Basic and acidic residues" evidence="8">
    <location>
        <begin position="112"/>
        <end position="123"/>
    </location>
</feature>
<dbReference type="PANTHER" id="PTHR11003:SF291">
    <property type="entry name" value="IP11374P"/>
    <property type="match status" value="1"/>
</dbReference>
<reference evidence="12" key="1">
    <citation type="submission" date="2017-05" db="EMBL/GenBank/DDBJ databases">
        <authorList>
            <person name="Rodrigo-Torres L."/>
            <person name="Arahal R. D."/>
            <person name="Lucena T."/>
        </authorList>
    </citation>
    <scope>NUCLEOTIDE SEQUENCE [LARGE SCALE GENOMIC DNA]</scope>
    <source>
        <strain evidence="12">CECT 8649</strain>
    </source>
</reference>
<dbReference type="GO" id="GO:0030322">
    <property type="term" value="P:stabilization of membrane potential"/>
    <property type="evidence" value="ECO:0007669"/>
    <property type="project" value="TreeGrafter"/>
</dbReference>
<dbReference type="AlphaFoldDB" id="A0A238JEV5"/>
<evidence type="ECO:0000256" key="2">
    <source>
        <dbReference type="ARBA" id="ARBA00022448"/>
    </source>
</evidence>
<evidence type="ECO:0000256" key="6">
    <source>
        <dbReference type="ARBA" id="ARBA00023136"/>
    </source>
</evidence>
<dbReference type="GO" id="GO:0022841">
    <property type="term" value="F:potassium ion leak channel activity"/>
    <property type="evidence" value="ECO:0007669"/>
    <property type="project" value="TreeGrafter"/>
</dbReference>
<dbReference type="InterPro" id="IPR003280">
    <property type="entry name" value="2pore_dom_K_chnl"/>
</dbReference>
<keyword evidence="6 9" id="KW-0472">Membrane</keyword>
<keyword evidence="5" id="KW-0406">Ion transport</keyword>
<keyword evidence="12" id="KW-1185">Reference proteome</keyword>
<evidence type="ECO:0000313" key="11">
    <source>
        <dbReference type="EMBL" id="SMX28366.1"/>
    </source>
</evidence>
<comment type="subcellular location">
    <subcellularLocation>
        <location evidence="1">Membrane</location>
        <topology evidence="1">Multi-pass membrane protein</topology>
    </subcellularLocation>
</comment>
<sequence>MTHYRALTLLGMLFSVVAVGTVFFHYAEGWSWLDSYFFTVVTLSTVGYGELVPATPIGKIGTTVFIFVGLGIFAVAIQQFGHYAIRRREQHSEILVASLGKEETAANDDFSEEKPSNDRSSSH</sequence>
<keyword evidence="7 11" id="KW-0407">Ion channel</keyword>
<keyword evidence="3 9" id="KW-0812">Transmembrane</keyword>
<dbReference type="Proteomes" id="UP000225972">
    <property type="component" value="Unassembled WGS sequence"/>
</dbReference>
<evidence type="ECO:0000256" key="7">
    <source>
        <dbReference type="ARBA" id="ARBA00023303"/>
    </source>
</evidence>
<keyword evidence="2" id="KW-0813">Transport</keyword>
<evidence type="ECO:0000256" key="8">
    <source>
        <dbReference type="SAM" id="MobiDB-lite"/>
    </source>
</evidence>
<protein>
    <submittedName>
        <fullName evidence="11">Voltage-gated potassium channel</fullName>
    </submittedName>
</protein>
<dbReference type="OrthoDB" id="9799090at2"/>
<evidence type="ECO:0000313" key="12">
    <source>
        <dbReference type="Proteomes" id="UP000225972"/>
    </source>
</evidence>
<name>A0A238JEV5_9RHOB</name>
<feature type="transmembrane region" description="Helical" evidence="9">
    <location>
        <begin position="57"/>
        <end position="77"/>
    </location>
</feature>
<dbReference type="Gene3D" id="1.10.287.70">
    <property type="match status" value="1"/>
</dbReference>
<proteinExistence type="predicted"/>
<accession>A0A238JEV5</accession>
<evidence type="ECO:0000256" key="1">
    <source>
        <dbReference type="ARBA" id="ARBA00004141"/>
    </source>
</evidence>
<evidence type="ECO:0000256" key="5">
    <source>
        <dbReference type="ARBA" id="ARBA00023065"/>
    </source>
</evidence>
<evidence type="ECO:0000259" key="10">
    <source>
        <dbReference type="Pfam" id="PF07885"/>
    </source>
</evidence>
<evidence type="ECO:0000256" key="3">
    <source>
        <dbReference type="ARBA" id="ARBA00022692"/>
    </source>
</evidence>
<feature type="region of interest" description="Disordered" evidence="8">
    <location>
        <begin position="104"/>
        <end position="123"/>
    </location>
</feature>
<feature type="domain" description="Potassium channel" evidence="10">
    <location>
        <begin position="12"/>
        <end position="84"/>
    </location>
</feature>
<dbReference type="RefSeq" id="WP_099245652.1">
    <property type="nucleotide sequence ID" value="NZ_FXXP01000002.1"/>
</dbReference>
<dbReference type="PANTHER" id="PTHR11003">
    <property type="entry name" value="POTASSIUM CHANNEL, SUBFAMILY K"/>
    <property type="match status" value="1"/>
</dbReference>
<feature type="transmembrane region" description="Helical" evidence="9">
    <location>
        <begin position="7"/>
        <end position="27"/>
    </location>
</feature>
<dbReference type="SUPFAM" id="SSF81324">
    <property type="entry name" value="Voltage-gated potassium channels"/>
    <property type="match status" value="1"/>
</dbReference>
<keyword evidence="4 9" id="KW-1133">Transmembrane helix</keyword>
<gene>
    <name evidence="11" type="ORF">TRP8649_02486</name>
</gene>
<dbReference type="GO" id="GO:0005886">
    <property type="term" value="C:plasma membrane"/>
    <property type="evidence" value="ECO:0007669"/>
    <property type="project" value="TreeGrafter"/>
</dbReference>
<dbReference type="EMBL" id="FXXP01000002">
    <property type="protein sequence ID" value="SMX28366.1"/>
    <property type="molecule type" value="Genomic_DNA"/>
</dbReference>
<evidence type="ECO:0000256" key="4">
    <source>
        <dbReference type="ARBA" id="ARBA00022989"/>
    </source>
</evidence>
<dbReference type="Pfam" id="PF07885">
    <property type="entry name" value="Ion_trans_2"/>
    <property type="match status" value="1"/>
</dbReference>
<dbReference type="InterPro" id="IPR013099">
    <property type="entry name" value="K_chnl_dom"/>
</dbReference>
<organism evidence="11 12">
    <name type="scientific">Pelagimonas phthalicica</name>
    <dbReference type="NCBI Taxonomy" id="1037362"/>
    <lineage>
        <taxon>Bacteria</taxon>
        <taxon>Pseudomonadati</taxon>
        <taxon>Pseudomonadota</taxon>
        <taxon>Alphaproteobacteria</taxon>
        <taxon>Rhodobacterales</taxon>
        <taxon>Roseobacteraceae</taxon>
        <taxon>Pelagimonas</taxon>
    </lineage>
</organism>
<dbReference type="GO" id="GO:0015271">
    <property type="term" value="F:outward rectifier potassium channel activity"/>
    <property type="evidence" value="ECO:0007669"/>
    <property type="project" value="TreeGrafter"/>
</dbReference>